<sequence length="93" mass="10553">MSVDPNEKPFLPRGVRLHFDKVRDDWVLLAPERAIRLDDIGLAILNELDGERSLSMIATSLAEKYGAPADQVATDCVEFLQSLVDRRFVELRQ</sequence>
<dbReference type="Proteomes" id="UP000202922">
    <property type="component" value="Unassembled WGS sequence"/>
</dbReference>
<evidence type="ECO:0000256" key="1">
    <source>
        <dbReference type="ARBA" id="ARBA00004886"/>
    </source>
</evidence>
<dbReference type="GO" id="GO:0048038">
    <property type="term" value="F:quinone binding"/>
    <property type="evidence" value="ECO:0007669"/>
    <property type="project" value="InterPro"/>
</dbReference>
<evidence type="ECO:0000256" key="4">
    <source>
        <dbReference type="HAMAP-Rule" id="MF_00655"/>
    </source>
</evidence>
<dbReference type="InterPro" id="IPR008792">
    <property type="entry name" value="PQQD"/>
</dbReference>
<evidence type="ECO:0000256" key="3">
    <source>
        <dbReference type="ARBA" id="ARBA00022905"/>
    </source>
</evidence>
<keyword evidence="3 4" id="KW-0884">PQQ biosynthesis</keyword>
<reference evidence="6" key="1">
    <citation type="submission" date="2017-05" db="EMBL/GenBank/DDBJ databases">
        <authorList>
            <person name="Rodrigo-Torres L."/>
            <person name="Arahal R. D."/>
            <person name="Lucena T."/>
        </authorList>
    </citation>
    <scope>NUCLEOTIDE SEQUENCE [LARGE SCALE GENOMIC DNA]</scope>
    <source>
        <strain evidence="6">CECT 8621</strain>
    </source>
</reference>
<evidence type="ECO:0000313" key="6">
    <source>
        <dbReference type="Proteomes" id="UP000202922"/>
    </source>
</evidence>
<dbReference type="OrthoDB" id="7995890at2"/>
<comment type="subunit">
    <text evidence="2 4">Monomer. Interacts with PqqE.</text>
</comment>
<name>A0A238JNR8_9RHOB</name>
<dbReference type="Gene3D" id="1.10.10.1150">
    <property type="entry name" value="Coenzyme PQQ synthesis protein D (PqqD)"/>
    <property type="match status" value="1"/>
</dbReference>
<protein>
    <recommendedName>
        <fullName evidence="4">PqqA binding protein</fullName>
    </recommendedName>
    <alternativeName>
        <fullName evidence="4">Coenzyme PQQ synthesis protein D</fullName>
    </alternativeName>
    <alternativeName>
        <fullName evidence="4">Pyrroloquinoline quinone biosynthesis protein D</fullName>
    </alternativeName>
</protein>
<keyword evidence="6" id="KW-1185">Reference proteome</keyword>
<dbReference type="AlphaFoldDB" id="A0A238JNR8"/>
<evidence type="ECO:0000313" key="5">
    <source>
        <dbReference type="EMBL" id="SMX32328.1"/>
    </source>
</evidence>
<dbReference type="InterPro" id="IPR022479">
    <property type="entry name" value="PqqD_bac"/>
</dbReference>
<dbReference type="GO" id="GO:0018189">
    <property type="term" value="P:pyrroloquinoline quinone biosynthetic process"/>
    <property type="evidence" value="ECO:0007669"/>
    <property type="project" value="UniProtKB-UniRule"/>
</dbReference>
<comment type="pathway">
    <text evidence="1 4">Cofactor biosynthesis; pyrroloquinoline quinone biosynthesis.</text>
</comment>
<comment type="similarity">
    <text evidence="4">Belongs to the PqqD family.</text>
</comment>
<gene>
    <name evidence="4 5" type="primary">pqqD</name>
    <name evidence="5" type="ORF">COL8621_00786</name>
</gene>
<organism evidence="5 6">
    <name type="scientific">Actibacterium lipolyticum</name>
    <dbReference type="NCBI Taxonomy" id="1524263"/>
    <lineage>
        <taxon>Bacteria</taxon>
        <taxon>Pseudomonadati</taxon>
        <taxon>Pseudomonadota</taxon>
        <taxon>Alphaproteobacteria</taxon>
        <taxon>Rhodobacterales</taxon>
        <taxon>Roseobacteraceae</taxon>
        <taxon>Actibacterium</taxon>
    </lineage>
</organism>
<dbReference type="EMBL" id="FXYE01000001">
    <property type="protein sequence ID" value="SMX32328.1"/>
    <property type="molecule type" value="Genomic_DNA"/>
</dbReference>
<dbReference type="InterPro" id="IPR041881">
    <property type="entry name" value="PqqD_sf"/>
</dbReference>
<dbReference type="NCBIfam" id="TIGR03859">
    <property type="entry name" value="PQQ_PqqD"/>
    <property type="match status" value="1"/>
</dbReference>
<accession>A0A238JNR8</accession>
<dbReference type="Pfam" id="PF05402">
    <property type="entry name" value="PqqD"/>
    <property type="match status" value="1"/>
</dbReference>
<dbReference type="RefSeq" id="WP_093965989.1">
    <property type="nucleotide sequence ID" value="NZ_FXYE01000001.1"/>
</dbReference>
<evidence type="ECO:0000256" key="2">
    <source>
        <dbReference type="ARBA" id="ARBA00011741"/>
    </source>
</evidence>
<proteinExistence type="inferred from homology"/>
<dbReference type="HAMAP" id="MF_00655">
    <property type="entry name" value="PQQ_syn_PqqD"/>
    <property type="match status" value="1"/>
</dbReference>
<comment type="function">
    <text evidence="4">Functions as a PqqA binding protein and presents PqqA to PqqE, in the pyrroloquinoline quinone (PQQ) biosynthetic pathway.</text>
</comment>
<dbReference type="UniPathway" id="UPA00539"/>